<dbReference type="InterPro" id="IPR045073">
    <property type="entry name" value="Omega/Tau-like"/>
</dbReference>
<dbReference type="Pfam" id="PF02798">
    <property type="entry name" value="GST_N"/>
    <property type="match status" value="1"/>
</dbReference>
<accession>A0AAV8EGD5</accession>
<dbReference type="SFLD" id="SFLDG00358">
    <property type="entry name" value="Main_(cytGST)"/>
    <property type="match status" value="1"/>
</dbReference>
<dbReference type="FunFam" id="3.40.30.10:FF:000044">
    <property type="entry name" value="Glutathione S-transferase GSTU6"/>
    <property type="match status" value="1"/>
</dbReference>
<evidence type="ECO:0000256" key="2">
    <source>
        <dbReference type="ARBA" id="ARBA00025743"/>
    </source>
</evidence>
<comment type="function">
    <text evidence="4">Is involved in the conjugation of reduced glutathione to a wide number of exogenous and endogenous hydrophobic electrophiles.</text>
</comment>
<comment type="catalytic activity">
    <reaction evidence="3 4">
        <text>RX + glutathione = an S-substituted glutathione + a halide anion + H(+)</text>
        <dbReference type="Rhea" id="RHEA:16437"/>
        <dbReference type="ChEBI" id="CHEBI:15378"/>
        <dbReference type="ChEBI" id="CHEBI:16042"/>
        <dbReference type="ChEBI" id="CHEBI:17792"/>
        <dbReference type="ChEBI" id="CHEBI:57925"/>
        <dbReference type="ChEBI" id="CHEBI:90779"/>
        <dbReference type="EC" id="2.5.1.18"/>
    </reaction>
</comment>
<reference evidence="6" key="1">
    <citation type="submission" date="2022-08" db="EMBL/GenBank/DDBJ databases">
        <authorList>
            <person name="Marques A."/>
        </authorList>
    </citation>
    <scope>NUCLEOTIDE SEQUENCE</scope>
    <source>
        <strain evidence="6">RhyPub2mFocal</strain>
        <tissue evidence="6">Leaves</tissue>
    </source>
</reference>
<dbReference type="AlphaFoldDB" id="A0AAV8EGD5"/>
<comment type="caution">
    <text evidence="6">The sequence shown here is derived from an EMBL/GenBank/DDBJ whole genome shotgun (WGS) entry which is preliminary data.</text>
</comment>
<comment type="subcellular location">
    <subcellularLocation>
        <location evidence="4">Cytoplasm</location>
        <location evidence="4">Cytosol</location>
    </subcellularLocation>
</comment>
<dbReference type="InterPro" id="IPR040079">
    <property type="entry name" value="Glutathione_S-Trfase"/>
</dbReference>
<dbReference type="SUPFAM" id="SSF52833">
    <property type="entry name" value="Thioredoxin-like"/>
    <property type="match status" value="1"/>
</dbReference>
<dbReference type="Gene3D" id="3.40.30.10">
    <property type="entry name" value="Glutaredoxin"/>
    <property type="match status" value="1"/>
</dbReference>
<keyword evidence="1 4" id="KW-0808">Transferase</keyword>
<evidence type="ECO:0000259" key="5">
    <source>
        <dbReference type="PROSITE" id="PS50404"/>
    </source>
</evidence>
<comment type="similarity">
    <text evidence="2">Belongs to the GST superfamily. Tau family.</text>
</comment>
<name>A0AAV8EGD5_9POAL</name>
<organism evidence="6 7">
    <name type="scientific">Rhynchospora pubera</name>
    <dbReference type="NCBI Taxonomy" id="906938"/>
    <lineage>
        <taxon>Eukaryota</taxon>
        <taxon>Viridiplantae</taxon>
        <taxon>Streptophyta</taxon>
        <taxon>Embryophyta</taxon>
        <taxon>Tracheophyta</taxon>
        <taxon>Spermatophyta</taxon>
        <taxon>Magnoliopsida</taxon>
        <taxon>Liliopsida</taxon>
        <taxon>Poales</taxon>
        <taxon>Cyperaceae</taxon>
        <taxon>Cyperoideae</taxon>
        <taxon>Rhynchosporeae</taxon>
        <taxon>Rhynchospora</taxon>
    </lineage>
</organism>
<keyword evidence="4" id="KW-0963">Cytoplasm</keyword>
<dbReference type="Proteomes" id="UP001140206">
    <property type="component" value="Chromosome 3"/>
</dbReference>
<dbReference type="CDD" id="cd03058">
    <property type="entry name" value="GST_N_Tau"/>
    <property type="match status" value="1"/>
</dbReference>
<feature type="domain" description="GST N-terminal" evidence="5">
    <location>
        <begin position="4"/>
        <end position="83"/>
    </location>
</feature>
<dbReference type="InterPro" id="IPR004045">
    <property type="entry name" value="Glutathione_S-Trfase_N"/>
</dbReference>
<dbReference type="PANTHER" id="PTHR11260:SF773">
    <property type="entry name" value="GLUTATHIONE S-TRANSFERASE U26"/>
    <property type="match status" value="1"/>
</dbReference>
<protein>
    <recommendedName>
        <fullName evidence="4">Glutathione S-transferase</fullName>
        <ecNumber evidence="4">2.5.1.18</ecNumber>
    </recommendedName>
</protein>
<dbReference type="PANTHER" id="PTHR11260">
    <property type="entry name" value="GLUTATHIONE S-TRANSFERASE, GST, SUPERFAMILY, GST DOMAIN CONTAINING"/>
    <property type="match status" value="1"/>
</dbReference>
<evidence type="ECO:0000256" key="1">
    <source>
        <dbReference type="ARBA" id="ARBA00022679"/>
    </source>
</evidence>
<dbReference type="PROSITE" id="PS50404">
    <property type="entry name" value="GST_NTER"/>
    <property type="match status" value="1"/>
</dbReference>
<evidence type="ECO:0000313" key="6">
    <source>
        <dbReference type="EMBL" id="KAJ4777302.1"/>
    </source>
</evidence>
<keyword evidence="7" id="KW-1185">Reference proteome</keyword>
<proteinExistence type="inferred from homology"/>
<evidence type="ECO:0000313" key="7">
    <source>
        <dbReference type="Proteomes" id="UP001140206"/>
    </source>
</evidence>
<dbReference type="InterPro" id="IPR036249">
    <property type="entry name" value="Thioredoxin-like_sf"/>
</dbReference>
<dbReference type="GO" id="GO:0005829">
    <property type="term" value="C:cytosol"/>
    <property type="evidence" value="ECO:0007669"/>
    <property type="project" value="UniProtKB-SubCell"/>
</dbReference>
<dbReference type="EMBL" id="JAMFTS010000003">
    <property type="protein sequence ID" value="KAJ4777302.1"/>
    <property type="molecule type" value="Genomic_DNA"/>
</dbReference>
<dbReference type="EC" id="2.5.1.18" evidence="4"/>
<dbReference type="GO" id="GO:0006749">
    <property type="term" value="P:glutathione metabolic process"/>
    <property type="evidence" value="ECO:0007669"/>
    <property type="project" value="TreeGrafter"/>
</dbReference>
<evidence type="ECO:0000256" key="4">
    <source>
        <dbReference type="RuleBase" id="RU369102"/>
    </source>
</evidence>
<dbReference type="GO" id="GO:0004364">
    <property type="term" value="F:glutathione transferase activity"/>
    <property type="evidence" value="ECO:0007669"/>
    <property type="project" value="UniProtKB-UniRule"/>
</dbReference>
<dbReference type="SFLD" id="SFLDS00019">
    <property type="entry name" value="Glutathione_Transferase_(cytos"/>
    <property type="match status" value="1"/>
</dbReference>
<evidence type="ECO:0000256" key="3">
    <source>
        <dbReference type="ARBA" id="ARBA00047960"/>
    </source>
</evidence>
<gene>
    <name evidence="6" type="ORF">LUZ62_061559</name>
</gene>
<dbReference type="Gene3D" id="1.20.1050.10">
    <property type="match status" value="1"/>
</dbReference>
<sequence length="155" mass="17886">MANGELKLLGTWCSQFVIRVRMILEQKGMSYEYFEENFANKSALLLKHNPVHKKVPVLIHGDRAICESLVILQYIDENWSGTGPPVLPANQYDRAIARFWAAYIDDKLPHQLIDTLKAAAEEAKAENIAEGAFGRSFQEMLCWESLLWWRLHWLP</sequence>